<dbReference type="OrthoDB" id="28644at2759"/>
<evidence type="ECO:0000256" key="3">
    <source>
        <dbReference type="ARBA" id="ARBA00023274"/>
    </source>
</evidence>
<dbReference type="InterPro" id="IPR018038">
    <property type="entry name" value="Ribosomal_uL30_CS"/>
</dbReference>
<keyword evidence="4" id="KW-0732">Signal</keyword>
<evidence type="ECO:0000256" key="1">
    <source>
        <dbReference type="ARBA" id="ARBA00007594"/>
    </source>
</evidence>
<dbReference type="FunFam" id="3.30.1390.20:FF:000004">
    <property type="entry name" value="60S ribosomal protein L7"/>
    <property type="match status" value="1"/>
</dbReference>
<gene>
    <name evidence="6" type="ORF">FCM35_KLT09885</name>
</gene>
<dbReference type="Proteomes" id="UP000623129">
    <property type="component" value="Unassembled WGS sequence"/>
</dbReference>
<dbReference type="CDD" id="cd01657">
    <property type="entry name" value="Ribosomal_L7_archeal_euk"/>
    <property type="match status" value="1"/>
</dbReference>
<dbReference type="InterPro" id="IPR016082">
    <property type="entry name" value="Ribosomal_uL30_ferredoxin-like"/>
</dbReference>
<dbReference type="InterPro" id="IPR039699">
    <property type="entry name" value="Ribosomal_uL30"/>
</dbReference>
<evidence type="ECO:0000313" key="7">
    <source>
        <dbReference type="Proteomes" id="UP000623129"/>
    </source>
</evidence>
<name>A0A833RL06_9POAL</name>
<dbReference type="AlphaFoldDB" id="A0A833RL06"/>
<evidence type="ECO:0000259" key="5">
    <source>
        <dbReference type="Pfam" id="PF00327"/>
    </source>
</evidence>
<feature type="signal peptide" evidence="4">
    <location>
        <begin position="1"/>
        <end position="20"/>
    </location>
</feature>
<dbReference type="Pfam" id="PF00327">
    <property type="entry name" value="Ribosomal_L30"/>
    <property type="match status" value="1"/>
</dbReference>
<dbReference type="InterPro" id="IPR036919">
    <property type="entry name" value="Ribo_uL30_ferredoxin-like_sf"/>
</dbReference>
<comment type="caution">
    <text evidence="6">The sequence shown here is derived from an EMBL/GenBank/DDBJ whole genome shotgun (WGS) entry which is preliminary data.</text>
</comment>
<feature type="domain" description="Large ribosomal subunit protein uL30-like ferredoxin-like fold" evidence="5">
    <location>
        <begin position="106"/>
        <end position="156"/>
    </location>
</feature>
<dbReference type="GO" id="GO:0022625">
    <property type="term" value="C:cytosolic large ribosomal subunit"/>
    <property type="evidence" value="ECO:0007669"/>
    <property type="project" value="TreeGrafter"/>
</dbReference>
<dbReference type="Gene3D" id="3.30.1390.20">
    <property type="entry name" value="Ribosomal protein L30, ferredoxin-like fold domain"/>
    <property type="match status" value="1"/>
</dbReference>
<reference evidence="6" key="1">
    <citation type="submission" date="2020-01" db="EMBL/GenBank/DDBJ databases">
        <title>Genome sequence of Kobresia littledalei, the first chromosome-level genome in the family Cyperaceae.</title>
        <authorList>
            <person name="Qu G."/>
        </authorList>
    </citation>
    <scope>NUCLEOTIDE SEQUENCE</scope>
    <source>
        <strain evidence="6">C.B.Clarke</strain>
        <tissue evidence="6">Leaf</tissue>
    </source>
</reference>
<dbReference type="SUPFAM" id="SSF55129">
    <property type="entry name" value="Ribosomal protein L30p/L7e"/>
    <property type="match status" value="1"/>
</dbReference>
<feature type="chain" id="PRO_5032381121" evidence="4">
    <location>
        <begin position="21"/>
        <end position="264"/>
    </location>
</feature>
<sequence length="264" mass="30627">MSGSFLFVLNLLLFSPDIDGRSGTKSAQLCSGDGFEEEKAENEDWAIKRRERLNAKKKRKGEYKSTIKRPEQFVKEYRDKELDFFRMRNRIKLRKISVEDVKSELLFVIRIRGKREMHPKSKKILNKLRLPHILSGVFLKATESNLKMLLMVEPFVTFGYPNLKSVKELIYKKGCGRIEKEIVPLTNNEVVEQALGQYGMICVEDVVHEIANVGPHFREANFFLQPFKLKCPEKRLSVSKRPFKIGGDTGNREDNINELISKFN</sequence>
<keyword evidence="3" id="KW-0687">Ribonucleoprotein</keyword>
<dbReference type="GO" id="GO:0003723">
    <property type="term" value="F:RNA binding"/>
    <property type="evidence" value="ECO:0007669"/>
    <property type="project" value="InterPro"/>
</dbReference>
<evidence type="ECO:0000256" key="2">
    <source>
        <dbReference type="ARBA" id="ARBA00022980"/>
    </source>
</evidence>
<proteinExistence type="inferred from homology"/>
<dbReference type="PROSITE" id="PS00634">
    <property type="entry name" value="RIBOSOMAL_L30"/>
    <property type="match status" value="1"/>
</dbReference>
<dbReference type="PANTHER" id="PTHR11524">
    <property type="entry name" value="60S RIBOSOMAL PROTEIN L7"/>
    <property type="match status" value="1"/>
</dbReference>
<dbReference type="InterPro" id="IPR005998">
    <property type="entry name" value="Ribosomal_uL30_euk"/>
</dbReference>
<protein>
    <submittedName>
        <fullName evidence="6">60S ribosomal protein L7-2-like protein</fullName>
    </submittedName>
</protein>
<dbReference type="InterPro" id="IPR035808">
    <property type="entry name" value="Ribosomal_uL30_euk_arc"/>
</dbReference>
<keyword evidence="7" id="KW-1185">Reference proteome</keyword>
<dbReference type="GO" id="GO:0003735">
    <property type="term" value="F:structural constituent of ribosome"/>
    <property type="evidence" value="ECO:0007669"/>
    <property type="project" value="TreeGrafter"/>
</dbReference>
<dbReference type="EMBL" id="SWLB01000002">
    <property type="protein sequence ID" value="KAF3341041.1"/>
    <property type="molecule type" value="Genomic_DNA"/>
</dbReference>
<dbReference type="NCBIfam" id="TIGR01310">
    <property type="entry name" value="uL30_euk"/>
    <property type="match status" value="1"/>
</dbReference>
<accession>A0A833RL06</accession>
<keyword evidence="2 6" id="KW-0689">Ribosomal protein</keyword>
<evidence type="ECO:0000256" key="4">
    <source>
        <dbReference type="SAM" id="SignalP"/>
    </source>
</evidence>
<dbReference type="GO" id="GO:0000463">
    <property type="term" value="P:maturation of LSU-rRNA from tricistronic rRNA transcript (SSU-rRNA, 5.8S rRNA, LSU-rRNA)"/>
    <property type="evidence" value="ECO:0007669"/>
    <property type="project" value="TreeGrafter"/>
</dbReference>
<evidence type="ECO:0000313" key="6">
    <source>
        <dbReference type="EMBL" id="KAF3341041.1"/>
    </source>
</evidence>
<comment type="similarity">
    <text evidence="1">Belongs to the universal ribosomal protein uL30 family.</text>
</comment>
<dbReference type="PANTHER" id="PTHR11524:SF36">
    <property type="entry name" value="LARGE RIBOSOMAL SUBUNIT PROTEIN UL30Z"/>
    <property type="match status" value="1"/>
</dbReference>
<organism evidence="6 7">
    <name type="scientific">Carex littledalei</name>
    <dbReference type="NCBI Taxonomy" id="544730"/>
    <lineage>
        <taxon>Eukaryota</taxon>
        <taxon>Viridiplantae</taxon>
        <taxon>Streptophyta</taxon>
        <taxon>Embryophyta</taxon>
        <taxon>Tracheophyta</taxon>
        <taxon>Spermatophyta</taxon>
        <taxon>Magnoliopsida</taxon>
        <taxon>Liliopsida</taxon>
        <taxon>Poales</taxon>
        <taxon>Cyperaceae</taxon>
        <taxon>Cyperoideae</taxon>
        <taxon>Cariceae</taxon>
        <taxon>Carex</taxon>
        <taxon>Carex subgen. Euthyceras</taxon>
    </lineage>
</organism>